<dbReference type="InterPro" id="IPR048381">
    <property type="entry name" value="GDH_C"/>
</dbReference>
<gene>
    <name evidence="5" type="ORF">SAMN05661003_10560</name>
</gene>
<dbReference type="InterPro" id="IPR024727">
    <property type="entry name" value="NAD_Glu_DH_N_ACT1"/>
</dbReference>
<dbReference type="Pfam" id="PF21074">
    <property type="entry name" value="GDH_C"/>
    <property type="match status" value="1"/>
</dbReference>
<dbReference type="Gene3D" id="3.40.50.720">
    <property type="entry name" value="NAD(P)-binding Rossmann-like Domain"/>
    <property type="match status" value="1"/>
</dbReference>
<dbReference type="Pfam" id="PF21073">
    <property type="entry name" value="GDH_HM1"/>
    <property type="match status" value="1"/>
</dbReference>
<accession>A0A1G7B4N8</accession>
<dbReference type="InterPro" id="IPR049056">
    <property type="entry name" value="NAD_Glu_DH_HM3"/>
</dbReference>
<evidence type="ECO:0000259" key="4">
    <source>
        <dbReference type="Pfam" id="PF21075"/>
    </source>
</evidence>
<dbReference type="GO" id="GO:0004352">
    <property type="term" value="F:glutamate dehydrogenase (NAD+) activity"/>
    <property type="evidence" value="ECO:0007669"/>
    <property type="project" value="InterPro"/>
</dbReference>
<dbReference type="RefSeq" id="WP_092077618.1">
    <property type="nucleotide sequence ID" value="NZ_FNAQ01000005.1"/>
</dbReference>
<dbReference type="GO" id="GO:0006538">
    <property type="term" value="P:L-glutamate catabolic process"/>
    <property type="evidence" value="ECO:0007669"/>
    <property type="project" value="InterPro"/>
</dbReference>
<dbReference type="InterPro" id="IPR049059">
    <property type="entry name" value="NAD_Glu_DH_HM1"/>
</dbReference>
<dbReference type="Pfam" id="PF21075">
    <property type="entry name" value="GDH_ACT1"/>
    <property type="match status" value="1"/>
</dbReference>
<evidence type="ECO:0000313" key="5">
    <source>
        <dbReference type="EMBL" id="SDE21922.1"/>
    </source>
</evidence>
<dbReference type="InterPro" id="IPR049058">
    <property type="entry name" value="NAD_Glu_DH_HM2"/>
</dbReference>
<dbReference type="GO" id="GO:0004069">
    <property type="term" value="F:L-aspartate:2-oxoglutarate aminotransferase activity"/>
    <property type="evidence" value="ECO:0007669"/>
    <property type="project" value="InterPro"/>
</dbReference>
<evidence type="ECO:0000259" key="3">
    <source>
        <dbReference type="Pfam" id="PF21074"/>
    </source>
</evidence>
<dbReference type="PIRSF" id="PIRSF036761">
    <property type="entry name" value="GDH_Mll4104"/>
    <property type="match status" value="1"/>
</dbReference>
<dbReference type="Proteomes" id="UP000243205">
    <property type="component" value="Unassembled WGS sequence"/>
</dbReference>
<dbReference type="PANTHER" id="PTHR43403">
    <property type="entry name" value="NAD-SPECIFIC GLUTAMATE DEHYDROGENASE"/>
    <property type="match status" value="1"/>
</dbReference>
<dbReference type="STRING" id="57664.SAMN05661003_10560"/>
<dbReference type="Pfam" id="PF21079">
    <property type="entry name" value="GDH_HM2"/>
    <property type="match status" value="1"/>
</dbReference>
<name>A0A1G7B4N8_9BACT</name>
<feature type="domain" description="NAD-glutamate dehydrogenase N-terminal ACT1" evidence="4">
    <location>
        <begin position="45"/>
        <end position="164"/>
    </location>
</feature>
<feature type="domain" description="NAD-glutamate dehydrogenase catalytic" evidence="2">
    <location>
        <begin position="710"/>
        <end position="1200"/>
    </location>
</feature>
<dbReference type="SUPFAM" id="SSF53223">
    <property type="entry name" value="Aminoacid dehydrogenase-like, N-terminal domain"/>
    <property type="match status" value="1"/>
</dbReference>
<dbReference type="SUPFAM" id="SSF51735">
    <property type="entry name" value="NAD(P)-binding Rossmann-fold domains"/>
    <property type="match status" value="1"/>
</dbReference>
<dbReference type="Pfam" id="PF21078">
    <property type="entry name" value="GDH_HM3"/>
    <property type="match status" value="1"/>
</dbReference>
<dbReference type="EMBL" id="FNAQ01000005">
    <property type="protein sequence ID" value="SDE21922.1"/>
    <property type="molecule type" value="Genomic_DNA"/>
</dbReference>
<protein>
    <submittedName>
        <fullName evidence="5">Glutamate dehydrogenase</fullName>
    </submittedName>
</protein>
<dbReference type="Pfam" id="PF05088">
    <property type="entry name" value="Bac_GDH_CD"/>
    <property type="match status" value="1"/>
</dbReference>
<feature type="domain" description="NAD-specific glutamate dehydrogenase C-terminal" evidence="3">
    <location>
        <begin position="1244"/>
        <end position="1571"/>
    </location>
</feature>
<organism evidence="5 6">
    <name type="scientific">Desulfuromonas thiophila</name>
    <dbReference type="NCBI Taxonomy" id="57664"/>
    <lineage>
        <taxon>Bacteria</taxon>
        <taxon>Pseudomonadati</taxon>
        <taxon>Thermodesulfobacteriota</taxon>
        <taxon>Desulfuromonadia</taxon>
        <taxon>Desulfuromonadales</taxon>
        <taxon>Desulfuromonadaceae</taxon>
        <taxon>Desulfuromonas</taxon>
    </lineage>
</organism>
<keyword evidence="1" id="KW-0560">Oxidoreductase</keyword>
<sequence length="1579" mass="176832">MNGQGLQKNVEQFHALLQQVTTLLPEDFDAAQRQQVATLVELLRKNAVPGALCELAAAQLATQILAIYQLLRQRQDEVAVRVEPLPGLDQRLLLCSCVDAPFLFDSLLLYLRRQKLCWQVVTHLRLRVQRQQGSLQRLTEAAENLANEALLVVQVEDVLTSDEMVAQIGEVLHAVLRVATDRGGLQQRLEQMQPLAQQAGQADFWHWLLEDNFAALAYRQLNLAADGTSLVPVPDSALGLALQDCVNSNEPTALLWHCDAQTRVCLQHPRPVAVMQTACLSPIWRDELLNLLLVQETRADGSSTIHQFAGLFTHHSQQGSALDLPALQHKILAALKELNVSPDSYNYRRALELLAAFPKTELFFVPLERLRDTIATLLFYQHSRVRVLSLESDRTSRNLLLVIPAALSSGTDFSELTSLLQQQCTADSVSCRLLHVSSEDSIVLAHVAAAGGLQVPPLDSLADQLTSALLSWEQRLRQALTEALGVRRGMILWRQYQNAFCRDYRARVEPLFSVRDILRLEALHDGQGEQVELWGPLAGSDPQVRCLQLYTAEPGYLNDLMPGLVNLDLTVVDEIDFTVNVYGRRYFIKSFGVLDQAPQGGDLTVCGDNLLAALRAIRSGKAENDYLNRLLLRTGLDWQQIDVFRAYRNYYFQLGSPFTKKTVAFALINHPRAALALFRYFEARFRPLPEWNDPLEREEQVLTPARMALIEALAAVENVNEDRILRTLFNCIDSTVRTNFFRRLDAPEFFISFKISAIGITEMPVPRPLFEVYVHSATMEGIHLRGGLVARGGIRWSDRPDDFRTEVLGLMKTQMTKNAVIVPVGSKGGFIVKTPFSDRETGLVLSKAAYQTLMRGLLDLTDNRLAGELVPPAEVVCYDDDDPYLVVAADKGTAHLPDTANAISAEYRFWLADGFASGGSQGYDHKALGITARGAWVCVQRHFRELGIDVQNEPISVVGIGDMSGDVFGNGMLQSRQIRLLAAFNHRHIFLDPDPDPMVSFSERQRLFSLPRSGWNDYDLQRISAGGGVFERSAKDIPLSPQVRQWLGVRHESLDGDSLIHLLLQAPIDLLWNGGIGTYVKSSQESAADVGDRTNDAVRIDACQLRARVVGEGGNLGFTQRGRIEYAVAGGRINTDAIDNSAGVDCSDHEVNLKIFMQQLLEQGLIADVQERNALLQSMTDEVCLAVLANNYRQSLCLSLDRLRCQREPAVFVDLASRLQDIGLLDPVSEALPSAREVLARADGYCRPELAILLAYSKMQLYQALLEEEPFDAEQSRVFLRQYFPAEIDRRFDPQLSGHPLRHPIAATLMTNQVIDQGGASLCFRLARRHRVTEAQVARTYVFFDVAIDGASLRDALFAGDNRLPAVEQYRWLLQLEDALTGLCDWALRLGWELNHDSFQTFRAALQPYRATLSSVVDQSSWSQLMEQAQHLQELGLAENTALLLATCRHLVNLPPLLQLMRNTNSDLHSLAVTLNDVSRAFALDQVRQQLGQVPLRDRWDQRASSLLKSRVAQLLYQLVEQVMRNHAGNLDRLLSAQRSALQRYRSYLGQLQENPPATFHPFVVLFEQLERLLQADRT</sequence>
<reference evidence="6" key="1">
    <citation type="submission" date="2016-10" db="EMBL/GenBank/DDBJ databases">
        <authorList>
            <person name="Varghese N."/>
            <person name="Submissions S."/>
        </authorList>
    </citation>
    <scope>NUCLEOTIDE SEQUENCE [LARGE SCALE GENOMIC DNA]</scope>
    <source>
        <strain evidence="6">DSM 8987</strain>
    </source>
</reference>
<evidence type="ECO:0000256" key="1">
    <source>
        <dbReference type="ARBA" id="ARBA00023002"/>
    </source>
</evidence>
<dbReference type="OrthoDB" id="9758052at2"/>
<dbReference type="PANTHER" id="PTHR43403:SF1">
    <property type="entry name" value="NAD-SPECIFIC GLUTAMATE DEHYDROGENASE"/>
    <property type="match status" value="1"/>
</dbReference>
<evidence type="ECO:0000259" key="2">
    <source>
        <dbReference type="Pfam" id="PF05088"/>
    </source>
</evidence>
<dbReference type="InterPro" id="IPR028971">
    <property type="entry name" value="NAD-GDH_cat"/>
</dbReference>
<keyword evidence="6" id="KW-1185">Reference proteome</keyword>
<proteinExistence type="predicted"/>
<dbReference type="InterPro" id="IPR007780">
    <property type="entry name" value="NAD_Glu_DH_bac"/>
</dbReference>
<dbReference type="InterPro" id="IPR036291">
    <property type="entry name" value="NAD(P)-bd_dom_sf"/>
</dbReference>
<evidence type="ECO:0000313" key="6">
    <source>
        <dbReference type="Proteomes" id="UP000243205"/>
    </source>
</evidence>
<dbReference type="InterPro" id="IPR046346">
    <property type="entry name" value="Aminoacid_DH-like_N_sf"/>
</dbReference>